<dbReference type="Pfam" id="PF12671">
    <property type="entry name" value="Amidase_6"/>
    <property type="match status" value="1"/>
</dbReference>
<keyword evidence="1" id="KW-0732">Signal</keyword>
<feature type="signal peptide" evidence="1">
    <location>
        <begin position="1"/>
        <end position="22"/>
    </location>
</feature>
<feature type="domain" description="Putative amidase" evidence="2">
    <location>
        <begin position="229"/>
        <end position="372"/>
    </location>
</feature>
<accession>A0A7X2L4L3</accession>
<comment type="caution">
    <text evidence="3">The sequence shown here is derived from an EMBL/GenBank/DDBJ whole genome shotgun (WGS) entry which is preliminary data.</text>
</comment>
<evidence type="ECO:0000313" key="3">
    <source>
        <dbReference type="EMBL" id="MRN56604.1"/>
    </source>
</evidence>
<dbReference type="InterPro" id="IPR024301">
    <property type="entry name" value="Amidase_6"/>
</dbReference>
<evidence type="ECO:0000313" key="4">
    <source>
        <dbReference type="Proteomes" id="UP000463051"/>
    </source>
</evidence>
<dbReference type="EMBL" id="WJXB01000015">
    <property type="protein sequence ID" value="MRN56604.1"/>
    <property type="molecule type" value="Genomic_DNA"/>
</dbReference>
<dbReference type="RefSeq" id="WP_154122112.1">
    <property type="nucleotide sequence ID" value="NZ_WJXB01000015.1"/>
</dbReference>
<sequence>MLKKTAITLLAVLTLGSSIAFASESTEYVKVNSESANDVLTSIEKNAESMEIRQFVENYVKEAYDSYYTINSIHSNITNLDIASNTLVANVDISLTKTLRAPSVKQLPYVQGMTQQMETFKQSRSVNPAMVEVSSSILDEKISELQEYIGASTDQNDSFRLTAEIINGEVNYDNSTLEFQNYIDYIPAEYFKPQTEEQLNTEGKQELVSEARVLLNTTPELKSALAAVSYNRIAARDYANTYTSEVSGGGYNTSYWNKKYAFHTESGGVDCANYVSQSIYAGGVPTDSEWKPESTAWVNTGYSISNGLRQYMLKKGYFKVATKSTTAAGGFIAMSGYSHVLFVVANDTVTMQYSAHTNDRLKASFASFDSTNTFYAPAI</sequence>
<reference evidence="3 4" key="1">
    <citation type="submission" date="2019-11" db="EMBL/GenBank/DDBJ databases">
        <title>Paenibacillus monticola sp. nov., a novel PGPR strain isolated from mountain sample in China.</title>
        <authorList>
            <person name="Zhao Q."/>
            <person name="Li H.-P."/>
            <person name="Zhang J.-L."/>
        </authorList>
    </citation>
    <scope>NUCLEOTIDE SEQUENCE [LARGE SCALE GENOMIC DNA]</scope>
    <source>
        <strain evidence="3 4">LC-T2</strain>
    </source>
</reference>
<gene>
    <name evidence="3" type="ORF">GJB61_26940</name>
</gene>
<organism evidence="3 4">
    <name type="scientific">Paenibacillus monticola</name>
    <dbReference type="NCBI Taxonomy" id="2666075"/>
    <lineage>
        <taxon>Bacteria</taxon>
        <taxon>Bacillati</taxon>
        <taxon>Bacillota</taxon>
        <taxon>Bacilli</taxon>
        <taxon>Bacillales</taxon>
        <taxon>Paenibacillaceae</taxon>
        <taxon>Paenibacillus</taxon>
    </lineage>
</organism>
<evidence type="ECO:0000256" key="1">
    <source>
        <dbReference type="SAM" id="SignalP"/>
    </source>
</evidence>
<keyword evidence="4" id="KW-1185">Reference proteome</keyword>
<dbReference type="AlphaFoldDB" id="A0A7X2L4L3"/>
<feature type="chain" id="PRO_5030862763" description="Putative amidase domain-containing protein" evidence="1">
    <location>
        <begin position="23"/>
        <end position="379"/>
    </location>
</feature>
<evidence type="ECO:0000259" key="2">
    <source>
        <dbReference type="Pfam" id="PF12671"/>
    </source>
</evidence>
<dbReference type="PANTHER" id="PTHR40032:SF1">
    <property type="entry name" value="EXPORTED PROTEIN"/>
    <property type="match status" value="1"/>
</dbReference>
<dbReference type="PANTHER" id="PTHR40032">
    <property type="entry name" value="EXPORTED PROTEIN-RELATED"/>
    <property type="match status" value="1"/>
</dbReference>
<protein>
    <recommendedName>
        <fullName evidence="2">Putative amidase domain-containing protein</fullName>
    </recommendedName>
</protein>
<proteinExistence type="predicted"/>
<name>A0A7X2L4L3_9BACL</name>
<dbReference type="Proteomes" id="UP000463051">
    <property type="component" value="Unassembled WGS sequence"/>
</dbReference>